<dbReference type="Gene3D" id="3.40.470.10">
    <property type="entry name" value="Uracil-DNA glycosylase-like domain"/>
    <property type="match status" value="1"/>
</dbReference>
<dbReference type="EMBL" id="SLWN01000001">
    <property type="protein sequence ID" value="TCO35634.1"/>
    <property type="molecule type" value="Genomic_DNA"/>
</dbReference>
<dbReference type="CDD" id="cd10028">
    <property type="entry name" value="UDG-F2_TDG_MUG"/>
    <property type="match status" value="1"/>
</dbReference>
<proteinExistence type="predicted"/>
<dbReference type="Proteomes" id="UP000294508">
    <property type="component" value="Unassembled WGS sequence"/>
</dbReference>
<name>A0A4R2HVZ9_9ACTN</name>
<dbReference type="InterPro" id="IPR036895">
    <property type="entry name" value="Uracil-DNA_glycosylase-like_sf"/>
</dbReference>
<dbReference type="InterPro" id="IPR005122">
    <property type="entry name" value="Uracil-DNA_glycosylase-like"/>
</dbReference>
<accession>A0A4R2HVZ9</accession>
<keyword evidence="1" id="KW-0227">DNA damage</keyword>
<dbReference type="InterPro" id="IPR015637">
    <property type="entry name" value="MUG/TDG"/>
</dbReference>
<evidence type="ECO:0000256" key="3">
    <source>
        <dbReference type="ARBA" id="ARBA00023204"/>
    </source>
</evidence>
<evidence type="ECO:0000313" key="5">
    <source>
        <dbReference type="EMBL" id="TCO35634.1"/>
    </source>
</evidence>
<keyword evidence="3" id="KW-0234">DNA repair</keyword>
<dbReference type="PANTHER" id="PTHR12159">
    <property type="entry name" value="G/T AND G/U MISMATCH-SPECIFIC DNA GLYCOSYLASE"/>
    <property type="match status" value="1"/>
</dbReference>
<evidence type="ECO:0000256" key="2">
    <source>
        <dbReference type="ARBA" id="ARBA00022801"/>
    </source>
</evidence>
<feature type="domain" description="Uracil-DNA glycosylase-like" evidence="4">
    <location>
        <begin position="55"/>
        <end position="213"/>
    </location>
</feature>
<dbReference type="NCBIfam" id="NF007570">
    <property type="entry name" value="PRK10201.1"/>
    <property type="match status" value="1"/>
</dbReference>
<dbReference type="GO" id="GO:0006285">
    <property type="term" value="P:base-excision repair, AP site formation"/>
    <property type="evidence" value="ECO:0007669"/>
    <property type="project" value="InterPro"/>
</dbReference>
<evidence type="ECO:0000259" key="4">
    <source>
        <dbReference type="SMART" id="SM00986"/>
    </source>
</evidence>
<protein>
    <submittedName>
        <fullName evidence="5">G/U mismatch-specific uracil-DNA glycosylase</fullName>
    </submittedName>
</protein>
<dbReference type="SUPFAM" id="SSF52141">
    <property type="entry name" value="Uracil-DNA glycosylase-like"/>
    <property type="match status" value="1"/>
</dbReference>
<dbReference type="AlphaFoldDB" id="A0A4R2HVZ9"/>
<dbReference type="GO" id="GO:0008263">
    <property type="term" value="F:pyrimidine-specific mismatch base pair DNA N-glycosylase activity"/>
    <property type="evidence" value="ECO:0007669"/>
    <property type="project" value="TreeGrafter"/>
</dbReference>
<sequence>MPPVNPGLTRSARDLRTGGVAAWLARGRALQACGRSVATTTSCRSVPVYPSTVLADVIGDELRVLFCGINPGLMSAVRGQHFARPGNRFWPALHLSGFTPRQLRPDEQAELLTYRLGITNVVDRPSARADELTRAEYVAGGQNLVEKVLHYRPEWLAVVGVTAYRDAFGERTARMGKQDRMIGETRVWILPNPSGLNAHYTLPKLADAFAELERVS</sequence>
<dbReference type="PANTHER" id="PTHR12159:SF9">
    <property type="entry name" value="G_T MISMATCH-SPECIFIC THYMINE DNA GLYCOSYLASE"/>
    <property type="match status" value="1"/>
</dbReference>
<keyword evidence="2" id="KW-0378">Hydrolase</keyword>
<dbReference type="Pfam" id="PF03167">
    <property type="entry name" value="UDG"/>
    <property type="match status" value="1"/>
</dbReference>
<dbReference type="SMART" id="SM00987">
    <property type="entry name" value="UreE_C"/>
    <property type="match status" value="1"/>
</dbReference>
<reference evidence="5 6" key="1">
    <citation type="journal article" date="2015" name="Stand. Genomic Sci.">
        <title>Genomic Encyclopedia of Bacterial and Archaeal Type Strains, Phase III: the genomes of soil and plant-associated and newly described type strains.</title>
        <authorList>
            <person name="Whitman W.B."/>
            <person name="Woyke T."/>
            <person name="Klenk H.P."/>
            <person name="Zhou Y."/>
            <person name="Lilburn T.G."/>
            <person name="Beck B.J."/>
            <person name="De Vos P."/>
            <person name="Vandamme P."/>
            <person name="Eisen J.A."/>
            <person name="Garrity G."/>
            <person name="Hugenholtz P."/>
            <person name="Kyrpides N.C."/>
        </authorList>
    </citation>
    <scope>NUCLEOTIDE SEQUENCE [LARGE SCALE GENOMIC DNA]</scope>
    <source>
        <strain evidence="5 6">VKM Ac-2572</strain>
    </source>
</reference>
<keyword evidence="6" id="KW-1185">Reference proteome</keyword>
<dbReference type="GO" id="GO:0004844">
    <property type="term" value="F:uracil DNA N-glycosylase activity"/>
    <property type="evidence" value="ECO:0007669"/>
    <property type="project" value="TreeGrafter"/>
</dbReference>
<evidence type="ECO:0000256" key="1">
    <source>
        <dbReference type="ARBA" id="ARBA00022763"/>
    </source>
</evidence>
<organism evidence="5 6">
    <name type="scientific">Kribbella steppae</name>
    <dbReference type="NCBI Taxonomy" id="2512223"/>
    <lineage>
        <taxon>Bacteria</taxon>
        <taxon>Bacillati</taxon>
        <taxon>Actinomycetota</taxon>
        <taxon>Actinomycetes</taxon>
        <taxon>Propionibacteriales</taxon>
        <taxon>Kribbellaceae</taxon>
        <taxon>Kribbella</taxon>
    </lineage>
</organism>
<dbReference type="SMART" id="SM00986">
    <property type="entry name" value="UDG"/>
    <property type="match status" value="1"/>
</dbReference>
<comment type="caution">
    <text evidence="5">The sequence shown here is derived from an EMBL/GenBank/DDBJ whole genome shotgun (WGS) entry which is preliminary data.</text>
</comment>
<evidence type="ECO:0000313" key="6">
    <source>
        <dbReference type="Proteomes" id="UP000294508"/>
    </source>
</evidence>
<gene>
    <name evidence="5" type="ORF">EV652_101519</name>
</gene>